<evidence type="ECO:0000313" key="2">
    <source>
        <dbReference type="Proteomes" id="UP000322873"/>
    </source>
</evidence>
<organism evidence="1 2">
    <name type="scientific">Monilinia fructicola</name>
    <name type="common">Brown rot fungus</name>
    <name type="synonym">Ciboria fructicola</name>
    <dbReference type="NCBI Taxonomy" id="38448"/>
    <lineage>
        <taxon>Eukaryota</taxon>
        <taxon>Fungi</taxon>
        <taxon>Dikarya</taxon>
        <taxon>Ascomycota</taxon>
        <taxon>Pezizomycotina</taxon>
        <taxon>Leotiomycetes</taxon>
        <taxon>Helotiales</taxon>
        <taxon>Sclerotiniaceae</taxon>
        <taxon>Monilinia</taxon>
    </lineage>
</organism>
<name>A0A5M9K1T9_MONFR</name>
<comment type="caution">
    <text evidence="1">The sequence shown here is derived from an EMBL/GenBank/DDBJ whole genome shotgun (WGS) entry which is preliminary data.</text>
</comment>
<gene>
    <name evidence="1" type="ORF">EYC84_003440</name>
</gene>
<dbReference type="EMBL" id="VICG01000004">
    <property type="protein sequence ID" value="KAA8572875.1"/>
    <property type="molecule type" value="Genomic_DNA"/>
</dbReference>
<proteinExistence type="predicted"/>
<accession>A0A5M9K1T9</accession>
<sequence>MLSQTICEPEPDHLSLSSYKHRDKRSIAHRNIETDISFTSCIQKTANTKLPNQEDETEVFIPVIVSPEVMLISRRRRKQNLDNDKREQKICGETKRQRSKKCKFMLYKWYIITKLFQAMENRSERW</sequence>
<reference evidence="1 2" key="1">
    <citation type="submission" date="2019-06" db="EMBL/GenBank/DDBJ databases">
        <title>Genome Sequence of the Brown Rot Fungal Pathogen Monilinia fructicola.</title>
        <authorList>
            <person name="De Miccolis Angelini R.M."/>
            <person name="Landi L."/>
            <person name="Abate D."/>
            <person name="Pollastro S."/>
            <person name="Romanazzi G."/>
            <person name="Faretra F."/>
        </authorList>
    </citation>
    <scope>NUCLEOTIDE SEQUENCE [LARGE SCALE GENOMIC DNA]</scope>
    <source>
        <strain evidence="1 2">Mfrc123</strain>
    </source>
</reference>
<keyword evidence="2" id="KW-1185">Reference proteome</keyword>
<dbReference type="Proteomes" id="UP000322873">
    <property type="component" value="Unassembled WGS sequence"/>
</dbReference>
<dbReference type="AlphaFoldDB" id="A0A5M9K1T9"/>
<evidence type="ECO:0000313" key="1">
    <source>
        <dbReference type="EMBL" id="KAA8572875.1"/>
    </source>
</evidence>
<protein>
    <submittedName>
        <fullName evidence="1">Uncharacterized protein</fullName>
    </submittedName>
</protein>